<accession>A0A7Y0HCT8</accession>
<evidence type="ECO:0000313" key="3">
    <source>
        <dbReference type="EMBL" id="NMM43071.1"/>
    </source>
</evidence>
<evidence type="ECO:0000256" key="1">
    <source>
        <dbReference type="SAM" id="Phobius"/>
    </source>
</evidence>
<dbReference type="AlphaFoldDB" id="A0A7Y0HCT8"/>
<dbReference type="RefSeq" id="WP_169623378.1">
    <property type="nucleotide sequence ID" value="NZ_JABBNT010000001.1"/>
</dbReference>
<feature type="chain" id="PRO_5031001561" evidence="2">
    <location>
        <begin position="22"/>
        <end position="203"/>
    </location>
</feature>
<feature type="signal peptide" evidence="2">
    <location>
        <begin position="1"/>
        <end position="21"/>
    </location>
</feature>
<organism evidence="3 4">
    <name type="scientific">Pacificispira spongiicola</name>
    <dbReference type="NCBI Taxonomy" id="2729598"/>
    <lineage>
        <taxon>Bacteria</taxon>
        <taxon>Pseudomonadati</taxon>
        <taxon>Pseudomonadota</taxon>
        <taxon>Alphaproteobacteria</taxon>
        <taxon>Rhodospirillales</taxon>
        <taxon>Rhodospirillaceae</taxon>
        <taxon>Pacificispira</taxon>
    </lineage>
</organism>
<dbReference type="EMBL" id="JABBNT010000001">
    <property type="protein sequence ID" value="NMM43071.1"/>
    <property type="molecule type" value="Genomic_DNA"/>
</dbReference>
<comment type="caution">
    <text evidence="3">The sequence shown here is derived from an EMBL/GenBank/DDBJ whole genome shotgun (WGS) entry which is preliminary data.</text>
</comment>
<keyword evidence="1" id="KW-0472">Membrane</keyword>
<keyword evidence="1" id="KW-0812">Transmembrane</keyword>
<protein>
    <submittedName>
        <fullName evidence="3">Cobalt ABC transporter permease</fullName>
    </submittedName>
</protein>
<keyword evidence="2" id="KW-0732">Signal</keyword>
<keyword evidence="4" id="KW-1185">Reference proteome</keyword>
<feature type="transmembrane region" description="Helical" evidence="1">
    <location>
        <begin position="178"/>
        <end position="197"/>
    </location>
</feature>
<sequence length="203" mass="21326">MKPVYLSVAFAILLAASPAQAHKVIASVFRSGTAIEGEIGFSNGDMAANHLVEVFDAVGNKIGETQTDDEGFFTFTPTEPVTHVFRADLGAGHVAEVAMEASEIATLLGKAEAAAAELAQEQAVESAVQKAAPGGAAVVVAALTEEEKEAIADVVRDEVRPLRREIAAYKEHNNFQNILGGVGYIVGLFGVAFYVAARRKVKA</sequence>
<evidence type="ECO:0000256" key="2">
    <source>
        <dbReference type="SAM" id="SignalP"/>
    </source>
</evidence>
<name>A0A7Y0HCT8_9PROT</name>
<evidence type="ECO:0000313" key="4">
    <source>
        <dbReference type="Proteomes" id="UP000539372"/>
    </source>
</evidence>
<keyword evidence="1" id="KW-1133">Transmembrane helix</keyword>
<reference evidence="3 4" key="1">
    <citation type="submission" date="2020-04" db="EMBL/GenBank/DDBJ databases">
        <title>Rhodospirillaceae bacterium KN72 isolated from deep sea.</title>
        <authorList>
            <person name="Zhang D.-C."/>
        </authorList>
    </citation>
    <scope>NUCLEOTIDE SEQUENCE [LARGE SCALE GENOMIC DNA]</scope>
    <source>
        <strain evidence="3 4">KN72</strain>
    </source>
</reference>
<proteinExistence type="predicted"/>
<dbReference type="Proteomes" id="UP000539372">
    <property type="component" value="Unassembled WGS sequence"/>
</dbReference>
<gene>
    <name evidence="3" type="ORF">HH303_01180</name>
</gene>